<keyword evidence="1" id="KW-1133">Transmembrane helix</keyword>
<evidence type="ECO:0000256" key="1">
    <source>
        <dbReference type="SAM" id="Phobius"/>
    </source>
</evidence>
<evidence type="ECO:0000313" key="2">
    <source>
        <dbReference type="EMBL" id="ANW98109.1"/>
    </source>
</evidence>
<keyword evidence="1" id="KW-0812">Transmembrane</keyword>
<evidence type="ECO:0000313" key="3">
    <source>
        <dbReference type="Proteomes" id="UP000092971"/>
    </source>
</evidence>
<keyword evidence="1" id="KW-0472">Membrane</keyword>
<organism evidence="2 3">
    <name type="scientific">Thermoclostridium stercorarium subsp. thermolacticum DSM 2910</name>
    <dbReference type="NCBI Taxonomy" id="1121336"/>
    <lineage>
        <taxon>Bacteria</taxon>
        <taxon>Bacillati</taxon>
        <taxon>Bacillota</taxon>
        <taxon>Clostridia</taxon>
        <taxon>Eubacteriales</taxon>
        <taxon>Oscillospiraceae</taxon>
        <taxon>Thermoclostridium</taxon>
    </lineage>
</organism>
<feature type="transmembrane region" description="Helical" evidence="1">
    <location>
        <begin position="12"/>
        <end position="32"/>
    </location>
</feature>
<dbReference type="Proteomes" id="UP000092971">
    <property type="component" value="Chromosome"/>
</dbReference>
<name>A0A1B1YBK5_THEST</name>
<proteinExistence type="predicted"/>
<gene>
    <name evidence="2" type="ORF">CSTERTH_03145</name>
</gene>
<dbReference type="RefSeq" id="WP_015358385.1">
    <property type="nucleotide sequence ID" value="NZ_CP014672.1"/>
</dbReference>
<reference evidence="2 3" key="1">
    <citation type="submission" date="2016-02" db="EMBL/GenBank/DDBJ databases">
        <title>Comparison of Clostridium stercorarium subspecies using comparative genomics and transcriptomics.</title>
        <authorList>
            <person name="Schellenberg J."/>
            <person name="Thallinger G."/>
            <person name="Levin D.B."/>
            <person name="Zhang X."/>
            <person name="Alvare G."/>
            <person name="Fristensky B."/>
            <person name="Sparling R."/>
        </authorList>
    </citation>
    <scope>NUCLEOTIDE SEQUENCE [LARGE SCALE GENOMIC DNA]</scope>
    <source>
        <strain evidence="2 3">DSM 2910</strain>
    </source>
</reference>
<dbReference type="AlphaFoldDB" id="A0A1B1YBK5"/>
<accession>A0A1B1YBK5</accession>
<protein>
    <recommendedName>
        <fullName evidence="4">DUF2500 domain-containing protein</fullName>
    </recommendedName>
</protein>
<evidence type="ECO:0008006" key="4">
    <source>
        <dbReference type="Google" id="ProtNLM"/>
    </source>
</evidence>
<dbReference type="EMBL" id="CP014672">
    <property type="protein sequence ID" value="ANW98109.1"/>
    <property type="molecule type" value="Genomic_DNA"/>
</dbReference>
<sequence>MKVGKGKSGNTVDVIIILAIVIVVGICVIALIRNFTGSAYPAPVLEEGKDYDIQYSGDNRYTIVDENGNTIELERVTAEVFKARNGKLYKFVSGSPYKYVGEYNEK</sequence>